<evidence type="ECO:0000313" key="3">
    <source>
        <dbReference type="Proteomes" id="UP000828390"/>
    </source>
</evidence>
<dbReference type="Proteomes" id="UP000828390">
    <property type="component" value="Unassembled WGS sequence"/>
</dbReference>
<comment type="caution">
    <text evidence="2">The sequence shown here is derived from an EMBL/GenBank/DDBJ whole genome shotgun (WGS) entry which is preliminary data.</text>
</comment>
<evidence type="ECO:0000256" key="1">
    <source>
        <dbReference type="SAM" id="MobiDB-lite"/>
    </source>
</evidence>
<dbReference type="EMBL" id="JAIWYP010000001">
    <property type="protein sequence ID" value="KAH3881525.1"/>
    <property type="molecule type" value="Genomic_DNA"/>
</dbReference>
<reference evidence="2" key="1">
    <citation type="journal article" date="2019" name="bioRxiv">
        <title>The Genome of the Zebra Mussel, Dreissena polymorpha: A Resource for Invasive Species Research.</title>
        <authorList>
            <person name="McCartney M.A."/>
            <person name="Auch B."/>
            <person name="Kono T."/>
            <person name="Mallez S."/>
            <person name="Zhang Y."/>
            <person name="Obille A."/>
            <person name="Becker A."/>
            <person name="Abrahante J.E."/>
            <person name="Garbe J."/>
            <person name="Badalamenti J.P."/>
            <person name="Herman A."/>
            <person name="Mangelson H."/>
            <person name="Liachko I."/>
            <person name="Sullivan S."/>
            <person name="Sone E.D."/>
            <person name="Koren S."/>
            <person name="Silverstein K.A.T."/>
            <person name="Beckman K.B."/>
            <person name="Gohl D.M."/>
        </authorList>
    </citation>
    <scope>NUCLEOTIDE SEQUENCE</scope>
    <source>
        <strain evidence="2">Duluth1</strain>
        <tissue evidence="2">Whole animal</tissue>
    </source>
</reference>
<name>A0A9D4MQD9_DREPO</name>
<dbReference type="AlphaFoldDB" id="A0A9D4MQD9"/>
<feature type="compositionally biased region" description="Basic and acidic residues" evidence="1">
    <location>
        <begin position="51"/>
        <end position="65"/>
    </location>
</feature>
<accession>A0A9D4MQD9</accession>
<keyword evidence="3" id="KW-1185">Reference proteome</keyword>
<reference evidence="2" key="2">
    <citation type="submission" date="2020-11" db="EMBL/GenBank/DDBJ databases">
        <authorList>
            <person name="McCartney M.A."/>
            <person name="Auch B."/>
            <person name="Kono T."/>
            <person name="Mallez S."/>
            <person name="Becker A."/>
            <person name="Gohl D.M."/>
            <person name="Silverstein K.A.T."/>
            <person name="Koren S."/>
            <person name="Bechman K.B."/>
            <person name="Herman A."/>
            <person name="Abrahante J.E."/>
            <person name="Garbe J."/>
        </authorList>
    </citation>
    <scope>NUCLEOTIDE SEQUENCE</scope>
    <source>
        <strain evidence="2">Duluth1</strain>
        <tissue evidence="2">Whole animal</tissue>
    </source>
</reference>
<gene>
    <name evidence="2" type="ORF">DPMN_005451</name>
</gene>
<sequence>MRLRPSLNMMPAEPQCVIRHLPGPYRDEPVLHRDEPGLHRESIKMFNTSGMKRESPGRTGNDRRGNGNNRDGTLAPPGPKHTPAELRQRPGRAPVNAGRVPL</sequence>
<proteinExistence type="predicted"/>
<evidence type="ECO:0000313" key="2">
    <source>
        <dbReference type="EMBL" id="KAH3881525.1"/>
    </source>
</evidence>
<feature type="compositionally biased region" description="Basic and acidic residues" evidence="1">
    <location>
        <begin position="28"/>
        <end position="43"/>
    </location>
</feature>
<protein>
    <submittedName>
        <fullName evidence="2">Uncharacterized protein</fullName>
    </submittedName>
</protein>
<feature type="region of interest" description="Disordered" evidence="1">
    <location>
        <begin position="28"/>
        <end position="102"/>
    </location>
</feature>
<organism evidence="2 3">
    <name type="scientific">Dreissena polymorpha</name>
    <name type="common">Zebra mussel</name>
    <name type="synonym">Mytilus polymorpha</name>
    <dbReference type="NCBI Taxonomy" id="45954"/>
    <lineage>
        <taxon>Eukaryota</taxon>
        <taxon>Metazoa</taxon>
        <taxon>Spiralia</taxon>
        <taxon>Lophotrochozoa</taxon>
        <taxon>Mollusca</taxon>
        <taxon>Bivalvia</taxon>
        <taxon>Autobranchia</taxon>
        <taxon>Heteroconchia</taxon>
        <taxon>Euheterodonta</taxon>
        <taxon>Imparidentia</taxon>
        <taxon>Neoheterodontei</taxon>
        <taxon>Myida</taxon>
        <taxon>Dreissenoidea</taxon>
        <taxon>Dreissenidae</taxon>
        <taxon>Dreissena</taxon>
    </lineage>
</organism>